<name>A0A6J4INQ2_9ACTN</name>
<dbReference type="EMBL" id="CADCTB010000150">
    <property type="protein sequence ID" value="CAA9255253.1"/>
    <property type="molecule type" value="Genomic_DNA"/>
</dbReference>
<evidence type="ECO:0000313" key="1">
    <source>
        <dbReference type="EMBL" id="CAA9255253.1"/>
    </source>
</evidence>
<sequence length="185" mass="20127">MSSAAENDKDGQTDHGVTGSLTAEDMAYRARALAQAHPLTDLARSYVDRSVAEQRTSQPIPEVGIWAGAAVIGGYCLRRVEESEVGMDLSPSDEDLPDLDALEEATAGIAAELRVEGAGGHMLADEDRTIEALDRIIASEVSRRLDHWKDDVDQAAWDELEEYLTWWVVKGYALRAAETATGALR</sequence>
<reference evidence="1" key="1">
    <citation type="submission" date="2020-02" db="EMBL/GenBank/DDBJ databases">
        <authorList>
            <person name="Meier V. D."/>
        </authorList>
    </citation>
    <scope>NUCLEOTIDE SEQUENCE</scope>
    <source>
        <strain evidence="1">AVDCRST_MAG10</strain>
    </source>
</reference>
<proteinExistence type="predicted"/>
<organism evidence="1">
    <name type="scientific">uncultured Acidimicrobiales bacterium</name>
    <dbReference type="NCBI Taxonomy" id="310071"/>
    <lineage>
        <taxon>Bacteria</taxon>
        <taxon>Bacillati</taxon>
        <taxon>Actinomycetota</taxon>
        <taxon>Acidimicrobiia</taxon>
        <taxon>Acidimicrobiales</taxon>
        <taxon>environmental samples</taxon>
    </lineage>
</organism>
<protein>
    <submittedName>
        <fullName evidence="1">Uncharacterized protein</fullName>
    </submittedName>
</protein>
<gene>
    <name evidence="1" type="ORF">AVDCRST_MAG10-2445</name>
</gene>
<dbReference type="AlphaFoldDB" id="A0A6J4INQ2"/>
<accession>A0A6J4INQ2</accession>